<name>A0A0L6JUV7_9FIRM</name>
<feature type="transmembrane region" description="Helical" evidence="1">
    <location>
        <begin position="122"/>
        <end position="149"/>
    </location>
</feature>
<dbReference type="Pfam" id="PF05569">
    <property type="entry name" value="Peptidase_M56"/>
    <property type="match status" value="1"/>
</dbReference>
<sequence>MLVDAFNLLINMSVTASIAAVLIVLLRWVLGSRLPKTFSYVLWAIVLIRLLIPFSLPSMFSIFNTIHLSSTISQSQYDYKTNNILPDTIHGSISMEKPGGNLMNSINSFVPPPNPEASVDPIQVQIFILPMLWLFGAVGLFTFSVFAYLRASARFNEAVLYKNDNLVFQCRQKIKLNRKVPIYTSDRVHTPIVYGLIKPRVILPLSITENSTELELRYFITHELVHIKRFDHILKPLSVFALCLHWFNPIIWFSFILSHKDMEMACDEKVLSVFDTDIRSEYASSLIKLSVKKDIILNGGLLAFGESSIKSRIKGIMRFKKYGFFMGIVSIIILIVIGAVLLTNGQHNDTSSKGQNLKSDNNFSADSRFEEQEGKISLKSDAIATNTKKDNSVPSINNRLWEKGGWTYYLEQISRGGVVPLDNYVGRFYRQNSDGNTETLDELVAYRNGSAVIFPAGDRIVFMGFAGTDVMDFKTNVIVSIREDGSERKTFNTEFNGGRHLCYDNGFLYFEGWTNDGTFPRPVCRLDTKLTKNIKMADIDGSFITVYNGYAYYLNGSIYRLKLDWVSKPEIWDKAAIGKKIVSIEKTADNEYKVFYDENSKPYILRLPDKKRKAFNVIQKYFMAFENSDFKSMMALATEYHNKNLVHDGDVWGMKWARAKEIKLVDKPEHLTSENPESTLAYGVSVDMETVKTSSQYPSTSTYFFVILVKDSNGTWRVDRYATG</sequence>
<evidence type="ECO:0000259" key="2">
    <source>
        <dbReference type="Pfam" id="PF05569"/>
    </source>
</evidence>
<reference evidence="5" key="1">
    <citation type="submission" date="2015-07" db="EMBL/GenBank/DDBJ databases">
        <title>Near-Complete Genome Sequence of the Cellulolytic Bacterium Bacteroides (Pseudobacteroides) cellulosolvens ATCC 35603.</title>
        <authorList>
            <person name="Dassa B."/>
            <person name="Utturkar S.M."/>
            <person name="Klingeman D.M."/>
            <person name="Hurt R.A."/>
            <person name="Keller M."/>
            <person name="Xu J."/>
            <person name="Reddy Y.H.K."/>
            <person name="Borovok I."/>
            <person name="Grinberg I.R."/>
            <person name="Lamed R."/>
            <person name="Zhivin O."/>
            <person name="Bayer E.A."/>
            <person name="Brown S.D."/>
        </authorList>
    </citation>
    <scope>NUCLEOTIDE SEQUENCE [LARGE SCALE GENOMIC DNA]</scope>
    <source>
        <strain evidence="5">DSM 2933</strain>
    </source>
</reference>
<protein>
    <submittedName>
        <fullName evidence="4">Peptidase M56 BlaR1</fullName>
    </submittedName>
</protein>
<feature type="transmembrane region" description="Helical" evidence="1">
    <location>
        <begin position="40"/>
        <end position="63"/>
    </location>
</feature>
<dbReference type="PANTHER" id="PTHR34978">
    <property type="entry name" value="POSSIBLE SENSOR-TRANSDUCER PROTEIN BLAR"/>
    <property type="match status" value="1"/>
</dbReference>
<dbReference type="RefSeq" id="WP_050753778.1">
    <property type="nucleotide sequence ID" value="NZ_JQKC01000001.1"/>
</dbReference>
<feature type="transmembrane region" description="Helical" evidence="1">
    <location>
        <begin position="6"/>
        <end position="28"/>
    </location>
</feature>
<dbReference type="OrthoDB" id="9804799at2"/>
<keyword evidence="5" id="KW-1185">Reference proteome</keyword>
<evidence type="ECO:0000256" key="1">
    <source>
        <dbReference type="SAM" id="Phobius"/>
    </source>
</evidence>
<dbReference type="Pfam" id="PF16472">
    <property type="entry name" value="DUF5050"/>
    <property type="match status" value="1"/>
</dbReference>
<dbReference type="InterPro" id="IPR032485">
    <property type="entry name" value="LRP1-like_beta_prop"/>
</dbReference>
<feature type="domain" description="Prolow-density lipoprotein receptor-related protein 1-like beta-propeller" evidence="3">
    <location>
        <begin position="400"/>
        <end position="568"/>
    </location>
</feature>
<gene>
    <name evidence="4" type="ORF">Bccel_4887</name>
</gene>
<dbReference type="InterPro" id="IPR052173">
    <property type="entry name" value="Beta-lactam_resp_regulator"/>
</dbReference>
<evidence type="ECO:0000313" key="4">
    <source>
        <dbReference type="EMBL" id="KNY29613.1"/>
    </source>
</evidence>
<dbReference type="PANTHER" id="PTHR34978:SF3">
    <property type="entry name" value="SLR0241 PROTEIN"/>
    <property type="match status" value="1"/>
</dbReference>
<keyword evidence="1" id="KW-0472">Membrane</keyword>
<evidence type="ECO:0000259" key="3">
    <source>
        <dbReference type="Pfam" id="PF16472"/>
    </source>
</evidence>
<dbReference type="STRING" id="398512.Bccel_4887"/>
<evidence type="ECO:0000313" key="5">
    <source>
        <dbReference type="Proteomes" id="UP000036923"/>
    </source>
</evidence>
<dbReference type="EMBL" id="LGTC01000001">
    <property type="protein sequence ID" value="KNY29613.1"/>
    <property type="molecule type" value="Genomic_DNA"/>
</dbReference>
<feature type="domain" description="Peptidase M56" evidence="2">
    <location>
        <begin position="9"/>
        <end position="314"/>
    </location>
</feature>
<dbReference type="CDD" id="cd07341">
    <property type="entry name" value="M56_BlaR1_MecR1_like"/>
    <property type="match status" value="1"/>
</dbReference>
<organism evidence="4 5">
    <name type="scientific">Pseudobacteroides cellulosolvens ATCC 35603 = DSM 2933</name>
    <dbReference type="NCBI Taxonomy" id="398512"/>
    <lineage>
        <taxon>Bacteria</taxon>
        <taxon>Bacillati</taxon>
        <taxon>Bacillota</taxon>
        <taxon>Clostridia</taxon>
        <taxon>Eubacteriales</taxon>
        <taxon>Oscillospiraceae</taxon>
        <taxon>Pseudobacteroides</taxon>
    </lineage>
</organism>
<keyword evidence="1" id="KW-1133">Transmembrane helix</keyword>
<dbReference type="eggNOG" id="COG4219">
    <property type="taxonomic scope" value="Bacteria"/>
</dbReference>
<dbReference type="Proteomes" id="UP000036923">
    <property type="component" value="Unassembled WGS sequence"/>
</dbReference>
<accession>A0A0L6JUV7</accession>
<keyword evidence="1" id="KW-0812">Transmembrane</keyword>
<dbReference type="PATRIC" id="fig|398512.5.peg.5124"/>
<comment type="caution">
    <text evidence="4">The sequence shown here is derived from an EMBL/GenBank/DDBJ whole genome shotgun (WGS) entry which is preliminary data.</text>
</comment>
<proteinExistence type="predicted"/>
<dbReference type="AlphaFoldDB" id="A0A0L6JUV7"/>
<feature type="transmembrane region" description="Helical" evidence="1">
    <location>
        <begin position="322"/>
        <end position="342"/>
    </location>
</feature>
<dbReference type="InterPro" id="IPR008756">
    <property type="entry name" value="Peptidase_M56"/>
</dbReference>